<proteinExistence type="predicted"/>
<gene>
    <name evidence="1" type="ORF">Cflav_PD0389</name>
</gene>
<keyword evidence="2" id="KW-1185">Reference proteome</keyword>
<dbReference type="InterPro" id="IPR017853">
    <property type="entry name" value="GH"/>
</dbReference>
<dbReference type="SUPFAM" id="SSF51445">
    <property type="entry name" value="(Trans)glycosidases"/>
    <property type="match status" value="2"/>
</dbReference>
<evidence type="ECO:0008006" key="3">
    <source>
        <dbReference type="Google" id="ProtNLM"/>
    </source>
</evidence>
<reference evidence="1 2" key="1">
    <citation type="journal article" date="2011" name="J. Bacteriol.">
        <title>Genome sequence of 'Pedosphaera parvula' Ellin514, an aerobic Verrucomicrobial isolate from pasture soil.</title>
        <authorList>
            <person name="Kant R."/>
            <person name="van Passel M.W."/>
            <person name="Sangwan P."/>
            <person name="Palva A."/>
            <person name="Lucas S."/>
            <person name="Copeland A."/>
            <person name="Lapidus A."/>
            <person name="Glavina Del Rio T."/>
            <person name="Dalin E."/>
            <person name="Tice H."/>
            <person name="Bruce D."/>
            <person name="Goodwin L."/>
            <person name="Pitluck S."/>
            <person name="Chertkov O."/>
            <person name="Larimer F.W."/>
            <person name="Land M.L."/>
            <person name="Hauser L."/>
            <person name="Brettin T.S."/>
            <person name="Detter J.C."/>
            <person name="Han S."/>
            <person name="de Vos W.M."/>
            <person name="Janssen P.H."/>
            <person name="Smidt H."/>
        </authorList>
    </citation>
    <scope>NUCLEOTIDE SEQUENCE [LARGE SCALE GENOMIC DNA]</scope>
    <source>
        <strain evidence="1 2">Ellin514</strain>
    </source>
</reference>
<evidence type="ECO:0000313" key="2">
    <source>
        <dbReference type="Proteomes" id="UP000003688"/>
    </source>
</evidence>
<dbReference type="AlphaFoldDB" id="B9XS85"/>
<protein>
    <recommendedName>
        <fullName evidence="3">Beta-xylosidase</fullName>
    </recommendedName>
</protein>
<accession>B9XS85</accession>
<dbReference type="EMBL" id="ABOX02000075">
    <property type="protein sequence ID" value="EEF57295.1"/>
    <property type="molecule type" value="Genomic_DNA"/>
</dbReference>
<comment type="caution">
    <text evidence="1">The sequence shown here is derived from an EMBL/GenBank/DDBJ whole genome shotgun (WGS) entry which is preliminary data.</text>
</comment>
<evidence type="ECO:0000313" key="1">
    <source>
        <dbReference type="EMBL" id="EEF57295.1"/>
    </source>
</evidence>
<dbReference type="Gene3D" id="3.20.20.80">
    <property type="entry name" value="Glycosidases"/>
    <property type="match status" value="2"/>
</dbReference>
<name>B9XS85_PEDPL</name>
<organism evidence="1 2">
    <name type="scientific">Pedosphaera parvula (strain Ellin514)</name>
    <dbReference type="NCBI Taxonomy" id="320771"/>
    <lineage>
        <taxon>Bacteria</taxon>
        <taxon>Pseudomonadati</taxon>
        <taxon>Verrucomicrobiota</taxon>
        <taxon>Pedosphaerae</taxon>
        <taxon>Pedosphaerales</taxon>
        <taxon>Pedosphaeraceae</taxon>
        <taxon>Pedosphaera</taxon>
    </lineage>
</organism>
<sequence>MPIILGGISPIDAGFIDLLKSYGLLAYLDAVGVHGFPLDWNHWQINDWPKKLDEIRAVTDLPIWVTEVGVSTFGADEVQTFGIQRTSELLIGNADRVFWYSLLDLPMKWEATTRHKECEGSAYYRHFYMGLIREDRTPKPAIKYFNPEMGICQWFHFEDHRLDFAVEWLRKLGVRKLRTGISWADWERPNALQWFDRQMEALAEFDTTITLCFTPPSRGKASNCTSPPLCLDEFSRFAAEVVERYAGDPVNKSPVEPSLLVD</sequence>
<dbReference type="Proteomes" id="UP000003688">
    <property type="component" value="Unassembled WGS sequence"/>
</dbReference>
<dbReference type="STRING" id="320771.Cflav_PD0389"/>